<evidence type="ECO:0000256" key="5">
    <source>
        <dbReference type="ARBA" id="ARBA00023125"/>
    </source>
</evidence>
<dbReference type="Gene3D" id="1.10.10.60">
    <property type="entry name" value="Homeodomain-like"/>
    <property type="match status" value="1"/>
</dbReference>
<gene>
    <name evidence="12" type="primary">MTA3</name>
</gene>
<evidence type="ECO:0000259" key="11">
    <source>
        <dbReference type="PROSITE" id="PS51293"/>
    </source>
</evidence>
<keyword evidence="5" id="KW-0238">DNA-binding</keyword>
<evidence type="ECO:0000313" key="13">
    <source>
        <dbReference type="Proteomes" id="UP000694546"/>
    </source>
</evidence>
<feature type="region of interest" description="Disordered" evidence="8">
    <location>
        <begin position="508"/>
        <end position="624"/>
    </location>
</feature>
<dbReference type="Gene3D" id="4.10.1240.50">
    <property type="match status" value="1"/>
</dbReference>
<dbReference type="GO" id="GO:0043565">
    <property type="term" value="F:sequence-specific DNA binding"/>
    <property type="evidence" value="ECO:0007669"/>
    <property type="project" value="InterPro"/>
</dbReference>
<evidence type="ECO:0000259" key="10">
    <source>
        <dbReference type="PROSITE" id="PS51156"/>
    </source>
</evidence>
<dbReference type="Pfam" id="PF00249">
    <property type="entry name" value="Myb_DNA-binding"/>
    <property type="match status" value="1"/>
</dbReference>
<feature type="compositionally biased region" description="Pro residues" evidence="8">
    <location>
        <begin position="595"/>
        <end position="607"/>
    </location>
</feature>
<dbReference type="InterPro" id="IPR017884">
    <property type="entry name" value="SANT_dom"/>
</dbReference>
<dbReference type="InterPro" id="IPR001005">
    <property type="entry name" value="SANT/Myb"/>
</dbReference>
<dbReference type="InterPro" id="IPR040138">
    <property type="entry name" value="MIER/MTA"/>
</dbReference>
<dbReference type="SMART" id="SM01189">
    <property type="entry name" value="ELM2"/>
    <property type="match status" value="1"/>
</dbReference>
<dbReference type="GO" id="GO:0003713">
    <property type="term" value="F:transcription coactivator activity"/>
    <property type="evidence" value="ECO:0007669"/>
    <property type="project" value="TreeGrafter"/>
</dbReference>
<proteinExistence type="inferred from homology"/>
<dbReference type="InterPro" id="IPR000949">
    <property type="entry name" value="ELM2_dom"/>
</dbReference>
<dbReference type="CDD" id="cd11661">
    <property type="entry name" value="SANT_MTA3_like"/>
    <property type="match status" value="1"/>
</dbReference>
<dbReference type="Pfam" id="PF17226">
    <property type="entry name" value="MTA_R1"/>
    <property type="match status" value="1"/>
</dbReference>
<dbReference type="SMART" id="SM00439">
    <property type="entry name" value="BAH"/>
    <property type="match status" value="1"/>
</dbReference>
<sequence length="624" mass="70330">LTNSSSNPYLIRRIEELNKTASGNVEAKVVCFYRRRDISHSLIQLADKHAKDLEEEKETPIETDLSEKQKHQLRHRELFLSRQYESLPATHIRGKCSVALLNETEAVLSYLDKEDTFFYSLVYDPTQKTLLADKGEIRVGPRFQADVPDMLPEGEADDREQSKLEEKLWDPECPLSSKQIDQFLVVARAVGTFARALDCSSSVRQPSLHMSAAAASRDITLFHAMDTLHRHGYDLSSALSVLVPAGGPVLCRDEMEEWSASEASMFEEALEKYGKDFNDIRQDFLPWKSLTSIIEYYYMWKTTDRYVQQKRLKAAEAESKLKQVYIPTYNKPNPNQISMTNGKMATVNGAGPVAYHTAGGGRACESCYSMQSAQWYSWGPPNMQCRLCVSCWMYWKRYGGLKMPSRAEAPEERTSPAPVSNVSSSHMVPVRNSGSPKSNMKTKQAFLLQATRLTKLARHMCRDVIRLRRAARRPFVPINCGAVKAECLSQALSPVWSSSLIESRPVAIHAPRSHRTPGLQTPPPRRLLSSLHHGPHGMLGKRSYHHHTRAEPERHSGIQHNGRSSGGSGNSRGGVTVRKRRPNWIDAPDDNRWPQPTPPTQPPPPPISWSIQSTTPRPLDWLAV</sequence>
<dbReference type="Pfam" id="PF00320">
    <property type="entry name" value="GATA"/>
    <property type="match status" value="1"/>
</dbReference>
<name>A0A8C5APX3_GADMO</name>
<dbReference type="Proteomes" id="UP000694546">
    <property type="component" value="Chromosome 18"/>
</dbReference>
<evidence type="ECO:0000259" key="9">
    <source>
        <dbReference type="PROSITE" id="PS51038"/>
    </source>
</evidence>
<accession>A0A8C5APX3</accession>
<dbReference type="InterPro" id="IPR000679">
    <property type="entry name" value="Znf_GATA"/>
</dbReference>
<dbReference type="InterPro" id="IPR001025">
    <property type="entry name" value="BAH_dom"/>
</dbReference>
<dbReference type="PANTHER" id="PTHR10865">
    <property type="entry name" value="METASTASIS-ASSOCIATED PROTEIN AND MESODERM INDUCTION EARLY RESPONSE PROTEIN"/>
    <property type="match status" value="1"/>
</dbReference>
<dbReference type="GO" id="GO:0003682">
    <property type="term" value="F:chromatin binding"/>
    <property type="evidence" value="ECO:0007669"/>
    <property type="project" value="InterPro"/>
</dbReference>
<dbReference type="Ensembl" id="ENSGMOT00000031576.1">
    <property type="protein sequence ID" value="ENSGMOP00000035031.1"/>
    <property type="gene ID" value="ENSGMOG00000006595.2"/>
</dbReference>
<dbReference type="Pfam" id="PF01448">
    <property type="entry name" value="ELM2"/>
    <property type="match status" value="1"/>
</dbReference>
<evidence type="ECO:0000256" key="2">
    <source>
        <dbReference type="ARBA" id="ARBA00022723"/>
    </source>
</evidence>
<keyword evidence="3" id="KW-0863">Zinc-finger</keyword>
<dbReference type="GO" id="GO:0008270">
    <property type="term" value="F:zinc ion binding"/>
    <property type="evidence" value="ECO:0007669"/>
    <property type="project" value="UniProtKB-KW"/>
</dbReference>
<dbReference type="PROSITE" id="PS51293">
    <property type="entry name" value="SANT"/>
    <property type="match status" value="1"/>
</dbReference>
<dbReference type="CDD" id="cd00202">
    <property type="entry name" value="ZnF_GATA"/>
    <property type="match status" value="1"/>
</dbReference>
<evidence type="ECO:0000256" key="8">
    <source>
        <dbReference type="SAM" id="MobiDB-lite"/>
    </source>
</evidence>
<dbReference type="SMART" id="SM00401">
    <property type="entry name" value="ZnF_GATA"/>
    <property type="match status" value="1"/>
</dbReference>
<dbReference type="Pfam" id="PF01426">
    <property type="entry name" value="BAH"/>
    <property type="match status" value="1"/>
</dbReference>
<dbReference type="PROSITE" id="PS51156">
    <property type="entry name" value="ELM2"/>
    <property type="match status" value="1"/>
</dbReference>
<dbReference type="GO" id="GO:0042826">
    <property type="term" value="F:histone deacetylase binding"/>
    <property type="evidence" value="ECO:0007669"/>
    <property type="project" value="TreeGrafter"/>
</dbReference>
<feature type="compositionally biased region" description="Polar residues" evidence="8">
    <location>
        <begin position="417"/>
        <end position="440"/>
    </location>
</feature>
<dbReference type="CDD" id="cd04709">
    <property type="entry name" value="BAH_MTA"/>
    <property type="match status" value="1"/>
</dbReference>
<dbReference type="GeneTree" id="ENSGT01030000234573"/>
<feature type="region of interest" description="Disordered" evidence="8">
    <location>
        <begin position="407"/>
        <end position="440"/>
    </location>
</feature>
<reference evidence="12" key="1">
    <citation type="submission" date="2025-08" db="UniProtKB">
        <authorList>
            <consortium name="Ensembl"/>
        </authorList>
    </citation>
    <scope>IDENTIFICATION</scope>
</reference>
<keyword evidence="4" id="KW-0862">Zinc</keyword>
<dbReference type="InterPro" id="IPR035170">
    <property type="entry name" value="MTA1_R1"/>
</dbReference>
<evidence type="ECO:0000256" key="1">
    <source>
        <dbReference type="ARBA" id="ARBA00022553"/>
    </source>
</evidence>
<dbReference type="PANTHER" id="PTHR10865:SF6">
    <property type="entry name" value="METASTASIS-ASSOCIATED PROTEIN MTA3"/>
    <property type="match status" value="1"/>
</dbReference>
<evidence type="ECO:0000256" key="4">
    <source>
        <dbReference type="ARBA" id="ARBA00022833"/>
    </source>
</evidence>
<dbReference type="SUPFAM" id="SSF46689">
    <property type="entry name" value="Homeodomain-like"/>
    <property type="match status" value="1"/>
</dbReference>
<dbReference type="InterPro" id="IPR009057">
    <property type="entry name" value="Homeodomain-like_sf"/>
</dbReference>
<dbReference type="GO" id="GO:0000122">
    <property type="term" value="P:negative regulation of transcription by RNA polymerase II"/>
    <property type="evidence" value="ECO:0007669"/>
    <property type="project" value="TreeGrafter"/>
</dbReference>
<keyword evidence="1" id="KW-0597">Phosphoprotein</keyword>
<dbReference type="GO" id="GO:0003714">
    <property type="term" value="F:transcription corepressor activity"/>
    <property type="evidence" value="ECO:0007669"/>
    <property type="project" value="TreeGrafter"/>
</dbReference>
<evidence type="ECO:0000256" key="6">
    <source>
        <dbReference type="ARBA" id="ARBA00023242"/>
    </source>
</evidence>
<comment type="similarity">
    <text evidence="7">Belongs to the metastasis-associated protein family.</text>
</comment>
<evidence type="ECO:0000256" key="3">
    <source>
        <dbReference type="ARBA" id="ARBA00022771"/>
    </source>
</evidence>
<feature type="domain" description="ELM2" evidence="10">
    <location>
        <begin position="135"/>
        <end position="246"/>
    </location>
</feature>
<dbReference type="InterPro" id="IPR043151">
    <property type="entry name" value="BAH_sf"/>
</dbReference>
<keyword evidence="2" id="KW-0479">Metal-binding</keyword>
<dbReference type="Gene3D" id="2.30.30.490">
    <property type="match status" value="1"/>
</dbReference>
<dbReference type="PROSITE" id="PS51038">
    <property type="entry name" value="BAH"/>
    <property type="match status" value="1"/>
</dbReference>
<keyword evidence="13" id="KW-1185">Reference proteome</keyword>
<dbReference type="AlphaFoldDB" id="A0A8C5APX3"/>
<protein>
    <submittedName>
        <fullName evidence="12">Metastasis associated 1 family, member 3</fullName>
    </submittedName>
</protein>
<keyword evidence="6" id="KW-0539">Nucleus</keyword>
<feature type="domain" description="SANT" evidence="11">
    <location>
        <begin position="253"/>
        <end position="305"/>
    </location>
</feature>
<evidence type="ECO:0000256" key="7">
    <source>
        <dbReference type="ARBA" id="ARBA00093454"/>
    </source>
</evidence>
<reference evidence="12" key="2">
    <citation type="submission" date="2025-09" db="UniProtKB">
        <authorList>
            <consortium name="Ensembl"/>
        </authorList>
    </citation>
    <scope>IDENTIFICATION</scope>
</reference>
<evidence type="ECO:0000313" key="12">
    <source>
        <dbReference type="Ensembl" id="ENSGMOP00000035031.1"/>
    </source>
</evidence>
<feature type="domain" description="BAH" evidence="9">
    <location>
        <begin position="1"/>
        <end position="134"/>
    </location>
</feature>
<dbReference type="SMART" id="SM00717">
    <property type="entry name" value="SANT"/>
    <property type="match status" value="1"/>
</dbReference>
<organism evidence="12 13">
    <name type="scientific">Gadus morhua</name>
    <name type="common">Atlantic cod</name>
    <dbReference type="NCBI Taxonomy" id="8049"/>
    <lineage>
        <taxon>Eukaryota</taxon>
        <taxon>Metazoa</taxon>
        <taxon>Chordata</taxon>
        <taxon>Craniata</taxon>
        <taxon>Vertebrata</taxon>
        <taxon>Euteleostomi</taxon>
        <taxon>Actinopterygii</taxon>
        <taxon>Neopterygii</taxon>
        <taxon>Teleostei</taxon>
        <taxon>Neoteleostei</taxon>
        <taxon>Acanthomorphata</taxon>
        <taxon>Zeiogadaria</taxon>
        <taxon>Gadariae</taxon>
        <taxon>Gadiformes</taxon>
        <taxon>Gadoidei</taxon>
        <taxon>Gadidae</taxon>
        <taxon>Gadus</taxon>
    </lineage>
</organism>
<dbReference type="GO" id="GO:0016581">
    <property type="term" value="C:NuRD complex"/>
    <property type="evidence" value="ECO:0007669"/>
    <property type="project" value="TreeGrafter"/>
</dbReference>